<reference evidence="1 2" key="1">
    <citation type="submission" date="2022-06" db="EMBL/GenBank/DDBJ databases">
        <authorList>
            <person name="Sun Q."/>
        </authorList>
    </citation>
    <scope>NUCLEOTIDE SEQUENCE [LARGE SCALE GENOMIC DNA]</scope>
    <source>
        <strain evidence="1 2">S153</strain>
    </source>
</reference>
<sequence>MRNHMLLIAATVMLAGCHKTVMTTPPSPPTLESVQPRGYATVAPTSAIEVGHLYFSGQGRRPRFTTGDGTVYNAMCYDDFLKTGALKDLEAQVVVEDKARIDKKTENASRGASAGFSIDKLAKLGVIAADVNAKGSRIYTMENVRELTLTDAGAKLVMAKIGDECRTLITERKAAGSNVILVLNAWRADKLTDVTNRYLGGSAGLSVGGTITSSDGKTKVIGNGVGGGAEGRSDDTTEYSYVVVSINPDRI</sequence>
<keyword evidence="2" id="KW-1185">Reference proteome</keyword>
<evidence type="ECO:0000313" key="1">
    <source>
        <dbReference type="EMBL" id="MCM2402951.1"/>
    </source>
</evidence>
<gene>
    <name evidence="1" type="ORF">NBH20_17420</name>
</gene>
<protein>
    <recommendedName>
        <fullName evidence="3">Lipoprotein</fullName>
    </recommendedName>
</protein>
<evidence type="ECO:0000313" key="2">
    <source>
        <dbReference type="Proteomes" id="UP001155079"/>
    </source>
</evidence>
<comment type="caution">
    <text evidence="1">The sequence shown here is derived from an EMBL/GenBank/DDBJ whole genome shotgun (WGS) entry which is preliminary data.</text>
</comment>
<evidence type="ECO:0008006" key="3">
    <source>
        <dbReference type="Google" id="ProtNLM"/>
    </source>
</evidence>
<accession>A0ABT0VAQ9</accession>
<dbReference type="RefSeq" id="WP_250946000.1">
    <property type="nucleotide sequence ID" value="NZ_JAMQAY010000007.1"/>
</dbReference>
<dbReference type="EMBL" id="JAMQAY010000007">
    <property type="protein sequence ID" value="MCM2402951.1"/>
    <property type="molecule type" value="Genomic_DNA"/>
</dbReference>
<name>A0ABT0VAQ9_9HYPH</name>
<proteinExistence type="predicted"/>
<dbReference type="Proteomes" id="UP001155079">
    <property type="component" value="Unassembled WGS sequence"/>
</dbReference>
<organism evidence="1 2">
    <name type="scientific">Ciceribacter sichuanensis</name>
    <dbReference type="NCBI Taxonomy" id="2949647"/>
    <lineage>
        <taxon>Bacteria</taxon>
        <taxon>Pseudomonadati</taxon>
        <taxon>Pseudomonadota</taxon>
        <taxon>Alphaproteobacteria</taxon>
        <taxon>Hyphomicrobiales</taxon>
        <taxon>Rhizobiaceae</taxon>
        <taxon>Ciceribacter</taxon>
    </lineage>
</organism>
<dbReference type="PROSITE" id="PS51257">
    <property type="entry name" value="PROKAR_LIPOPROTEIN"/>
    <property type="match status" value="1"/>
</dbReference>